<dbReference type="PANTHER" id="PTHR13420:SF7">
    <property type="entry name" value="UPF0235 PROTEIN C15ORF40"/>
    <property type="match status" value="1"/>
</dbReference>
<dbReference type="Gene3D" id="3.30.1200.10">
    <property type="entry name" value="YggU-like"/>
    <property type="match status" value="1"/>
</dbReference>
<dbReference type="RefSeq" id="WP_043872490.1">
    <property type="nucleotide sequence ID" value="NZ_CCVW01000001.1"/>
</dbReference>
<sequence>MNLPWLRATNQGLSLQVKVKPSSKQNAIFIDQTAGLQISLQARAQDGKANKMLVQYLAKELGLQQKQIEISRGASSRIKTLTIKIAADEQEKLMQVLLTLRR</sequence>
<dbReference type="Proteomes" id="UP000044071">
    <property type="component" value="Unassembled WGS sequence"/>
</dbReference>
<dbReference type="GO" id="GO:0005737">
    <property type="term" value="C:cytoplasm"/>
    <property type="evidence" value="ECO:0007669"/>
    <property type="project" value="TreeGrafter"/>
</dbReference>
<dbReference type="NCBIfam" id="TIGR00251">
    <property type="entry name" value="DUF167 family protein"/>
    <property type="match status" value="1"/>
</dbReference>
<evidence type="ECO:0000256" key="2">
    <source>
        <dbReference type="HAMAP-Rule" id="MF_00634"/>
    </source>
</evidence>
<dbReference type="eggNOG" id="COG1872">
    <property type="taxonomic scope" value="Bacteria"/>
</dbReference>
<gene>
    <name evidence="3" type="ORF">BN59_00113</name>
</gene>
<name>A0A078KVS0_9GAMM</name>
<evidence type="ECO:0000313" key="4">
    <source>
        <dbReference type="Proteomes" id="UP000044071"/>
    </source>
</evidence>
<dbReference type="SUPFAM" id="SSF69786">
    <property type="entry name" value="YggU-like"/>
    <property type="match status" value="1"/>
</dbReference>
<dbReference type="EMBL" id="CCSB01000001">
    <property type="protein sequence ID" value="CDZ75854.1"/>
    <property type="molecule type" value="Genomic_DNA"/>
</dbReference>
<dbReference type="Pfam" id="PF02594">
    <property type="entry name" value="DUF167"/>
    <property type="match status" value="1"/>
</dbReference>
<dbReference type="STRING" id="1034943.BN59_00113"/>
<dbReference type="InterPro" id="IPR003746">
    <property type="entry name" value="DUF167"/>
</dbReference>
<evidence type="ECO:0000313" key="3">
    <source>
        <dbReference type="EMBL" id="CDZ75854.1"/>
    </source>
</evidence>
<dbReference type="HAMAP" id="MF_00634">
    <property type="entry name" value="UPF0235"/>
    <property type="match status" value="1"/>
</dbReference>
<keyword evidence="4" id="KW-1185">Reference proteome</keyword>
<proteinExistence type="inferred from homology"/>
<reference evidence="3 4" key="1">
    <citation type="submission" date="2014-06" db="EMBL/GenBank/DDBJ databases">
        <authorList>
            <person name="Urmite Genomes Urmite Genomes"/>
        </authorList>
    </citation>
    <scope>NUCLEOTIDE SEQUENCE [LARGE SCALE GENOMIC DNA]</scope>
</reference>
<dbReference type="AlphaFoldDB" id="A0A078KVS0"/>
<dbReference type="InterPro" id="IPR036591">
    <property type="entry name" value="YggU-like_sf"/>
</dbReference>
<accession>A0A078KVS0</accession>
<dbReference type="OrthoDB" id="5639140at2"/>
<dbReference type="PANTHER" id="PTHR13420">
    <property type="entry name" value="UPF0235 PROTEIN C15ORF40"/>
    <property type="match status" value="1"/>
</dbReference>
<evidence type="ECO:0000256" key="1">
    <source>
        <dbReference type="ARBA" id="ARBA00010364"/>
    </source>
</evidence>
<dbReference type="SMART" id="SM01152">
    <property type="entry name" value="DUF167"/>
    <property type="match status" value="1"/>
</dbReference>
<organism evidence="3 4">
    <name type="scientific">Legionella massiliensis</name>
    <dbReference type="NCBI Taxonomy" id="1034943"/>
    <lineage>
        <taxon>Bacteria</taxon>
        <taxon>Pseudomonadati</taxon>
        <taxon>Pseudomonadota</taxon>
        <taxon>Gammaproteobacteria</taxon>
        <taxon>Legionellales</taxon>
        <taxon>Legionellaceae</taxon>
        <taxon>Legionella</taxon>
    </lineage>
</organism>
<protein>
    <recommendedName>
        <fullName evidence="2">UPF0235 protein BN59_00113</fullName>
    </recommendedName>
</protein>
<comment type="similarity">
    <text evidence="1 2">Belongs to the UPF0235 family.</text>
</comment>